<keyword evidence="4" id="KW-0862">Zinc</keyword>
<dbReference type="GO" id="GO:0016811">
    <property type="term" value="F:hydrolase activity, acting on carbon-nitrogen (but not peptide) bonds, in linear amides"/>
    <property type="evidence" value="ECO:0007669"/>
    <property type="project" value="TreeGrafter"/>
</dbReference>
<evidence type="ECO:0000256" key="1">
    <source>
        <dbReference type="ARBA" id="ARBA00001947"/>
    </source>
</evidence>
<sequence length="254" mass="27076">MIIIPLGSQETQGPCNPMGDFMLVRRLANEVASRTGCLVAPTVPFGFADCFSTVPGGIQVSPETFMSLVRDVLLSFLNHGLRRLVIMNGHTGNSALIDLTVRRLRQERGALVPWINIWPLASTGRRNEAHGANAGQATGHGADPIGSVYEYYYPNLTRRELATTEGTGKTFFGLPTSGLQSVDLAGTPVHLPVRVDDHCDYVVGGDPSLANAAAGRIFADFIVAEFSKLVEHVAGLPAEQLVEPKPSRVGGTGA</sequence>
<dbReference type="KEGG" id="mes:Meso_2360"/>
<evidence type="ECO:0000256" key="2">
    <source>
        <dbReference type="ARBA" id="ARBA00022723"/>
    </source>
</evidence>
<dbReference type="SUPFAM" id="SSF102215">
    <property type="entry name" value="Creatininase"/>
    <property type="match status" value="1"/>
</dbReference>
<dbReference type="STRING" id="266779.Meso_2360"/>
<name>Q11FS9_CHESB</name>
<dbReference type="EMBL" id="CP000390">
    <property type="protein sequence ID" value="ABG63746.1"/>
    <property type="molecule type" value="Genomic_DNA"/>
</dbReference>
<evidence type="ECO:0000256" key="5">
    <source>
        <dbReference type="ARBA" id="ARBA00024029"/>
    </source>
</evidence>
<protein>
    <submittedName>
        <fullName evidence="6">Uncharacterized protein putative amidase-like protein</fullName>
    </submittedName>
</protein>
<proteinExistence type="inferred from homology"/>
<accession>Q11FS9</accession>
<evidence type="ECO:0000256" key="4">
    <source>
        <dbReference type="ARBA" id="ARBA00022833"/>
    </source>
</evidence>
<dbReference type="GO" id="GO:0046872">
    <property type="term" value="F:metal ion binding"/>
    <property type="evidence" value="ECO:0007669"/>
    <property type="project" value="UniProtKB-KW"/>
</dbReference>
<gene>
    <name evidence="6" type="ordered locus">Meso_2360</name>
</gene>
<comment type="cofactor">
    <cofactor evidence="1">
        <name>Zn(2+)</name>
        <dbReference type="ChEBI" id="CHEBI:29105"/>
    </cofactor>
</comment>
<dbReference type="InterPro" id="IPR003785">
    <property type="entry name" value="Creatininase/forma_Hydrolase"/>
</dbReference>
<keyword evidence="3" id="KW-0378">Hydrolase</keyword>
<dbReference type="GO" id="GO:0009231">
    <property type="term" value="P:riboflavin biosynthetic process"/>
    <property type="evidence" value="ECO:0007669"/>
    <property type="project" value="TreeGrafter"/>
</dbReference>
<comment type="similarity">
    <text evidence="5">Belongs to the creatininase superfamily.</text>
</comment>
<dbReference type="Gene3D" id="3.40.50.10310">
    <property type="entry name" value="Creatininase"/>
    <property type="match status" value="1"/>
</dbReference>
<dbReference type="AlphaFoldDB" id="Q11FS9"/>
<dbReference type="HOGENOM" id="CLU_055029_2_1_5"/>
<evidence type="ECO:0000313" key="6">
    <source>
        <dbReference type="EMBL" id="ABG63746.1"/>
    </source>
</evidence>
<dbReference type="PANTHER" id="PTHR35005:SF1">
    <property type="entry name" value="2-AMINO-5-FORMYLAMINO-6-RIBOSYLAMINOPYRIMIDIN-4(3H)-ONE 5'-MONOPHOSPHATE DEFORMYLASE"/>
    <property type="match status" value="1"/>
</dbReference>
<evidence type="ECO:0000256" key="3">
    <source>
        <dbReference type="ARBA" id="ARBA00022801"/>
    </source>
</evidence>
<reference evidence="6" key="1">
    <citation type="submission" date="2006-06" db="EMBL/GenBank/DDBJ databases">
        <title>Complete sequence of chromosome of Chelativorans sp. BNC1.</title>
        <authorList>
            <consortium name="US DOE Joint Genome Institute"/>
            <person name="Copeland A."/>
            <person name="Lucas S."/>
            <person name="Lapidus A."/>
            <person name="Barry K."/>
            <person name="Detter J.C."/>
            <person name="Glavina del Rio T."/>
            <person name="Hammon N."/>
            <person name="Israni S."/>
            <person name="Dalin E."/>
            <person name="Tice H."/>
            <person name="Pitluck S."/>
            <person name="Chertkov O."/>
            <person name="Brettin T."/>
            <person name="Bruce D."/>
            <person name="Han C."/>
            <person name="Tapia R."/>
            <person name="Gilna P."/>
            <person name="Schmutz J."/>
            <person name="Larimer F."/>
            <person name="Land M."/>
            <person name="Hauser L."/>
            <person name="Kyrpides N."/>
            <person name="Mikhailova N."/>
            <person name="Richardson P."/>
        </authorList>
    </citation>
    <scope>NUCLEOTIDE SEQUENCE</scope>
    <source>
        <strain evidence="6">BNC1</strain>
    </source>
</reference>
<dbReference type="eggNOG" id="COG1402">
    <property type="taxonomic scope" value="Bacteria"/>
</dbReference>
<organism evidence="6">
    <name type="scientific">Chelativorans sp. (strain BNC1)</name>
    <dbReference type="NCBI Taxonomy" id="266779"/>
    <lineage>
        <taxon>Bacteria</taxon>
        <taxon>Pseudomonadati</taxon>
        <taxon>Pseudomonadota</taxon>
        <taxon>Alphaproteobacteria</taxon>
        <taxon>Hyphomicrobiales</taxon>
        <taxon>Phyllobacteriaceae</taxon>
        <taxon>Chelativorans</taxon>
    </lineage>
</organism>
<dbReference type="Pfam" id="PF02633">
    <property type="entry name" value="Creatininase"/>
    <property type="match status" value="1"/>
</dbReference>
<keyword evidence="2" id="KW-0479">Metal-binding</keyword>
<dbReference type="InterPro" id="IPR024087">
    <property type="entry name" value="Creatininase-like_sf"/>
</dbReference>
<dbReference type="PANTHER" id="PTHR35005">
    <property type="entry name" value="3-DEHYDRO-SCYLLO-INOSOSE HYDROLASE"/>
    <property type="match status" value="1"/>
</dbReference>